<dbReference type="InterPro" id="IPR042100">
    <property type="entry name" value="Bug_dom1"/>
</dbReference>
<dbReference type="InterPro" id="IPR005064">
    <property type="entry name" value="BUG"/>
</dbReference>
<dbReference type="EMBL" id="JARJLM010000259">
    <property type="protein sequence ID" value="MDF3834261.1"/>
    <property type="molecule type" value="Genomic_DNA"/>
</dbReference>
<protein>
    <submittedName>
        <fullName evidence="3">Tripartite tricarboxylate transporter substrate-binding protein</fullName>
    </submittedName>
</protein>
<gene>
    <name evidence="3" type="ORF">P3W85_15055</name>
</gene>
<feature type="region of interest" description="Disordered" evidence="2">
    <location>
        <begin position="172"/>
        <end position="206"/>
    </location>
</feature>
<comment type="similarity">
    <text evidence="1">Belongs to the UPF0065 (bug) family.</text>
</comment>
<dbReference type="SUPFAM" id="SSF53850">
    <property type="entry name" value="Periplasmic binding protein-like II"/>
    <property type="match status" value="1"/>
</dbReference>
<evidence type="ECO:0000256" key="1">
    <source>
        <dbReference type="ARBA" id="ARBA00006987"/>
    </source>
</evidence>
<proteinExistence type="inferred from homology"/>
<dbReference type="Pfam" id="PF03401">
    <property type="entry name" value="TctC"/>
    <property type="match status" value="1"/>
</dbReference>
<dbReference type="Gene3D" id="3.40.190.10">
    <property type="entry name" value="Periplasmic binding protein-like II"/>
    <property type="match status" value="1"/>
</dbReference>
<accession>A0ABT6ANR4</accession>
<dbReference type="PANTHER" id="PTHR42928">
    <property type="entry name" value="TRICARBOXYLATE-BINDING PROTEIN"/>
    <property type="match status" value="1"/>
</dbReference>
<sequence length="206" mass="21778">MREAVETMLIAASPASGNGSGAHLAGELFSQAVGMKMTHVPYKGVSPALPDLFSGQVAIIFDSVQTMMPQVRAGKLKALAITSPARWPAAPEVPTMAQAGYPAVTASSWIGLLAPARTPKDVVGKLSGEMDAVLHQPEVKARLIEYGIDPVGGSAGQFQSFIQEEAVRWGPWSAKGESRPNNDTDNQAAWRQQSAGGCWRRQGALP</sequence>
<evidence type="ECO:0000313" key="3">
    <source>
        <dbReference type="EMBL" id="MDF3834261.1"/>
    </source>
</evidence>
<reference evidence="3 4" key="1">
    <citation type="submission" date="2023-03" db="EMBL/GenBank/DDBJ databases">
        <title>Draft assemblies of triclosan tolerant bacteria isolated from returned activated sludge.</title>
        <authorList>
            <person name="Van Hamelsveld S."/>
        </authorList>
    </citation>
    <scope>NUCLEOTIDE SEQUENCE [LARGE SCALE GENOMIC DNA]</scope>
    <source>
        <strain evidence="3 4">GW210010_S58</strain>
    </source>
</reference>
<feature type="compositionally biased region" description="Polar residues" evidence="2">
    <location>
        <begin position="183"/>
        <end position="195"/>
    </location>
</feature>
<dbReference type="Gene3D" id="3.40.190.150">
    <property type="entry name" value="Bordetella uptake gene, domain 1"/>
    <property type="match status" value="1"/>
</dbReference>
<evidence type="ECO:0000256" key="2">
    <source>
        <dbReference type="SAM" id="MobiDB-lite"/>
    </source>
</evidence>
<dbReference type="PANTHER" id="PTHR42928:SF5">
    <property type="entry name" value="BLR1237 PROTEIN"/>
    <property type="match status" value="1"/>
</dbReference>
<name>A0ABT6ANR4_9BURK</name>
<comment type="caution">
    <text evidence="3">The sequence shown here is derived from an EMBL/GenBank/DDBJ whole genome shotgun (WGS) entry which is preliminary data.</text>
</comment>
<keyword evidence="4" id="KW-1185">Reference proteome</keyword>
<organism evidence="3 4">
    <name type="scientific">Cupriavidus basilensis</name>
    <dbReference type="NCBI Taxonomy" id="68895"/>
    <lineage>
        <taxon>Bacteria</taxon>
        <taxon>Pseudomonadati</taxon>
        <taxon>Pseudomonadota</taxon>
        <taxon>Betaproteobacteria</taxon>
        <taxon>Burkholderiales</taxon>
        <taxon>Burkholderiaceae</taxon>
        <taxon>Cupriavidus</taxon>
    </lineage>
</organism>
<dbReference type="RefSeq" id="WP_276265383.1">
    <property type="nucleotide sequence ID" value="NZ_JARJLM010000259.1"/>
</dbReference>
<dbReference type="Proteomes" id="UP001216674">
    <property type="component" value="Unassembled WGS sequence"/>
</dbReference>
<evidence type="ECO:0000313" key="4">
    <source>
        <dbReference type="Proteomes" id="UP001216674"/>
    </source>
</evidence>